<feature type="transmembrane region" description="Helical" evidence="5">
    <location>
        <begin position="81"/>
        <end position="102"/>
    </location>
</feature>
<evidence type="ECO:0000256" key="3">
    <source>
        <dbReference type="ARBA" id="ARBA00022989"/>
    </source>
</evidence>
<evidence type="ECO:0000256" key="1">
    <source>
        <dbReference type="ARBA" id="ARBA00004141"/>
    </source>
</evidence>
<evidence type="ECO:0000256" key="4">
    <source>
        <dbReference type="ARBA" id="ARBA00023136"/>
    </source>
</evidence>
<feature type="transmembrane region" description="Helical" evidence="5">
    <location>
        <begin position="208"/>
        <end position="228"/>
    </location>
</feature>
<comment type="similarity">
    <text evidence="5">Belongs to the 4-toluene sulfonate uptake permease (TSUP) (TC 2.A.102) family.</text>
</comment>
<protein>
    <recommendedName>
        <fullName evidence="5">Probable membrane transporter protein</fullName>
    </recommendedName>
</protein>
<dbReference type="PANTHER" id="PTHR43701">
    <property type="entry name" value="MEMBRANE TRANSPORTER PROTEIN MJ0441-RELATED"/>
    <property type="match status" value="1"/>
</dbReference>
<dbReference type="EMBL" id="FNBK01000016">
    <property type="protein sequence ID" value="SDG14372.1"/>
    <property type="molecule type" value="Genomic_DNA"/>
</dbReference>
<sequence length="258" mass="25838">MPASIPAGTLALLLVISLLSGIGITAVGPGGIFVTIALYALTDLPPATIVGTASATFIATGLVGTAGYYRSGELSSHGGPRSAGVLSVTGLVGALIGVRLNAFVSRDAFGLLLGGLVMVTGVLVFYRSRYGTGGASYDTTSTRGTLGVAAVGTFVGISGGLLGVGGPVLTVPLLVALGVPMLFAVGVAQVQSIFIAAFATLGYVVRDAVSWALVVAIGVPELVGVVLGWRVAQAVDADRLTRFLAVLMLLLGPYIALH</sequence>
<dbReference type="AlphaFoldDB" id="A0A1G7RUE8"/>
<evidence type="ECO:0000256" key="2">
    <source>
        <dbReference type="ARBA" id="ARBA00022692"/>
    </source>
</evidence>
<feature type="transmembrane region" description="Helical" evidence="5">
    <location>
        <begin position="146"/>
        <end position="169"/>
    </location>
</feature>
<reference evidence="7" key="1">
    <citation type="submission" date="2016-10" db="EMBL/GenBank/DDBJ databases">
        <authorList>
            <person name="Varghese N."/>
            <person name="Submissions S."/>
        </authorList>
    </citation>
    <scope>NUCLEOTIDE SEQUENCE [LARGE SCALE GENOMIC DNA]</scope>
    <source>
        <strain evidence="7">IBRC-M 10760</strain>
    </source>
</reference>
<dbReference type="RefSeq" id="WP_092694657.1">
    <property type="nucleotide sequence ID" value="NZ_FNBK01000016.1"/>
</dbReference>
<feature type="transmembrane region" description="Helical" evidence="5">
    <location>
        <begin position="12"/>
        <end position="41"/>
    </location>
</feature>
<keyword evidence="7" id="KW-1185">Reference proteome</keyword>
<dbReference type="OrthoDB" id="214470at2157"/>
<accession>A0A1G7RUE8</accession>
<keyword evidence="5" id="KW-1003">Cell membrane</keyword>
<name>A0A1G7RUE8_9EURY</name>
<dbReference type="Proteomes" id="UP000199076">
    <property type="component" value="Unassembled WGS sequence"/>
</dbReference>
<comment type="subcellular location">
    <subcellularLocation>
        <location evidence="5">Cell membrane</location>
        <topology evidence="5">Multi-pass membrane protein</topology>
    </subcellularLocation>
    <subcellularLocation>
        <location evidence="1">Membrane</location>
        <topology evidence="1">Multi-pass membrane protein</topology>
    </subcellularLocation>
</comment>
<feature type="transmembrane region" description="Helical" evidence="5">
    <location>
        <begin position="108"/>
        <end position="126"/>
    </location>
</feature>
<gene>
    <name evidence="6" type="ORF">SAMN05216218_11637</name>
</gene>
<dbReference type="Pfam" id="PF01925">
    <property type="entry name" value="TauE"/>
    <property type="match status" value="1"/>
</dbReference>
<dbReference type="GO" id="GO:0005886">
    <property type="term" value="C:plasma membrane"/>
    <property type="evidence" value="ECO:0007669"/>
    <property type="project" value="UniProtKB-SubCell"/>
</dbReference>
<dbReference type="InterPro" id="IPR002781">
    <property type="entry name" value="TM_pro_TauE-like"/>
</dbReference>
<evidence type="ECO:0000313" key="6">
    <source>
        <dbReference type="EMBL" id="SDG14372.1"/>
    </source>
</evidence>
<dbReference type="STRING" id="660518.SAMN05216218_11637"/>
<dbReference type="PANTHER" id="PTHR43701:SF2">
    <property type="entry name" value="MEMBRANE TRANSPORTER PROTEIN YJNA-RELATED"/>
    <property type="match status" value="1"/>
</dbReference>
<keyword evidence="3 5" id="KW-1133">Transmembrane helix</keyword>
<proteinExistence type="inferred from homology"/>
<keyword evidence="2 5" id="KW-0812">Transmembrane</keyword>
<evidence type="ECO:0000256" key="5">
    <source>
        <dbReference type="RuleBase" id="RU363041"/>
    </source>
</evidence>
<organism evidence="6 7">
    <name type="scientific">Halorientalis regularis</name>
    <dbReference type="NCBI Taxonomy" id="660518"/>
    <lineage>
        <taxon>Archaea</taxon>
        <taxon>Methanobacteriati</taxon>
        <taxon>Methanobacteriota</taxon>
        <taxon>Stenosarchaea group</taxon>
        <taxon>Halobacteria</taxon>
        <taxon>Halobacteriales</taxon>
        <taxon>Haloarculaceae</taxon>
        <taxon>Halorientalis</taxon>
    </lineage>
</organism>
<feature type="transmembrane region" description="Helical" evidence="5">
    <location>
        <begin position="240"/>
        <end position="257"/>
    </location>
</feature>
<evidence type="ECO:0000313" key="7">
    <source>
        <dbReference type="Proteomes" id="UP000199076"/>
    </source>
</evidence>
<keyword evidence="4 5" id="KW-0472">Membrane</keyword>
<dbReference type="InterPro" id="IPR051598">
    <property type="entry name" value="TSUP/Inactive_protease-like"/>
</dbReference>
<feature type="transmembrane region" description="Helical" evidence="5">
    <location>
        <begin position="47"/>
        <end position="69"/>
    </location>
</feature>
<feature type="transmembrane region" description="Helical" evidence="5">
    <location>
        <begin position="181"/>
        <end position="201"/>
    </location>
</feature>